<gene>
    <name evidence="1" type="ORF">Patl1_17323</name>
</gene>
<evidence type="ECO:0000313" key="2">
    <source>
        <dbReference type="Proteomes" id="UP001164250"/>
    </source>
</evidence>
<keyword evidence="2" id="KW-1185">Reference proteome</keyword>
<dbReference type="EMBL" id="CM047902">
    <property type="protein sequence ID" value="KAJ0094713.1"/>
    <property type="molecule type" value="Genomic_DNA"/>
</dbReference>
<comment type="caution">
    <text evidence="1">The sequence shown here is derived from an EMBL/GenBank/DDBJ whole genome shotgun (WGS) entry which is preliminary data.</text>
</comment>
<sequence>MLLHNLLILLHYLLIHLHYLHLSSSKSSPAHQAPPTCASLQAQPALPLIGHLHLMSRTFHKSLTEIGTKYGPHLYLHFGFTHCIVVSSASVAMEIFKTHYVNIT</sequence>
<name>A0ACC1B747_9ROSI</name>
<evidence type="ECO:0000313" key="1">
    <source>
        <dbReference type="EMBL" id="KAJ0094713.1"/>
    </source>
</evidence>
<reference evidence="2" key="1">
    <citation type="journal article" date="2023" name="G3 (Bethesda)">
        <title>Genome assembly and association tests identify interacting loci associated with vigor, precocity, and sex in interspecific pistachio rootstocks.</title>
        <authorList>
            <person name="Palmer W."/>
            <person name="Jacygrad E."/>
            <person name="Sagayaradj S."/>
            <person name="Cavanaugh K."/>
            <person name="Han R."/>
            <person name="Bertier L."/>
            <person name="Beede B."/>
            <person name="Kafkas S."/>
            <person name="Golino D."/>
            <person name="Preece J."/>
            <person name="Michelmore R."/>
        </authorList>
    </citation>
    <scope>NUCLEOTIDE SEQUENCE [LARGE SCALE GENOMIC DNA]</scope>
</reference>
<dbReference type="Proteomes" id="UP001164250">
    <property type="component" value="Chromosome 6"/>
</dbReference>
<accession>A0ACC1B747</accession>
<proteinExistence type="predicted"/>
<organism evidence="1 2">
    <name type="scientific">Pistacia atlantica</name>
    <dbReference type="NCBI Taxonomy" id="434234"/>
    <lineage>
        <taxon>Eukaryota</taxon>
        <taxon>Viridiplantae</taxon>
        <taxon>Streptophyta</taxon>
        <taxon>Embryophyta</taxon>
        <taxon>Tracheophyta</taxon>
        <taxon>Spermatophyta</taxon>
        <taxon>Magnoliopsida</taxon>
        <taxon>eudicotyledons</taxon>
        <taxon>Gunneridae</taxon>
        <taxon>Pentapetalae</taxon>
        <taxon>rosids</taxon>
        <taxon>malvids</taxon>
        <taxon>Sapindales</taxon>
        <taxon>Anacardiaceae</taxon>
        <taxon>Pistacia</taxon>
    </lineage>
</organism>
<protein>
    <submittedName>
        <fullName evidence="1">Uncharacterized protein</fullName>
    </submittedName>
</protein>